<dbReference type="CDD" id="cd01539">
    <property type="entry name" value="PBP1_GGBP"/>
    <property type="match status" value="1"/>
</dbReference>
<evidence type="ECO:0000256" key="3">
    <source>
        <dbReference type="ARBA" id="ARBA00022723"/>
    </source>
</evidence>
<evidence type="ECO:0000256" key="4">
    <source>
        <dbReference type="ARBA" id="ARBA00022729"/>
    </source>
</evidence>
<organism evidence="8 9">
    <name type="scientific">Candidatus Butyricicoccus avistercoris</name>
    <dbReference type="NCBI Taxonomy" id="2838518"/>
    <lineage>
        <taxon>Bacteria</taxon>
        <taxon>Bacillati</taxon>
        <taxon>Bacillota</taxon>
        <taxon>Clostridia</taxon>
        <taxon>Eubacteriales</taxon>
        <taxon>Butyricicoccaceae</taxon>
        <taxon>Butyricicoccus</taxon>
    </lineage>
</organism>
<comment type="subunit">
    <text evidence="5">The ABC transporter complex is composed of one ATP-binding protein (MglA), two transmembrane proteins (MglC) and a solute-binding protein (MglB).</text>
</comment>
<evidence type="ECO:0000313" key="8">
    <source>
        <dbReference type="EMBL" id="HIV61640.1"/>
    </source>
</evidence>
<dbReference type="Proteomes" id="UP000886808">
    <property type="component" value="Unassembled WGS sequence"/>
</dbReference>
<dbReference type="EMBL" id="DXIE01000016">
    <property type="protein sequence ID" value="HIV61640.1"/>
    <property type="molecule type" value="Genomic_DNA"/>
</dbReference>
<accession>A0A9D1PHA3</accession>
<dbReference type="InterPro" id="IPR025997">
    <property type="entry name" value="SBP_2_dom"/>
</dbReference>
<evidence type="ECO:0000313" key="9">
    <source>
        <dbReference type="Proteomes" id="UP000886808"/>
    </source>
</evidence>
<gene>
    <name evidence="8" type="ORF">H9746_02155</name>
</gene>
<name>A0A9D1PHA3_9FIRM</name>
<evidence type="ECO:0000256" key="2">
    <source>
        <dbReference type="ARBA" id="ARBA00007639"/>
    </source>
</evidence>
<dbReference type="GO" id="GO:0046872">
    <property type="term" value="F:metal ion binding"/>
    <property type="evidence" value="ECO:0007669"/>
    <property type="project" value="UniProtKB-KW"/>
</dbReference>
<reference evidence="8" key="2">
    <citation type="submission" date="2021-04" db="EMBL/GenBank/DDBJ databases">
        <authorList>
            <person name="Gilroy R."/>
        </authorList>
    </citation>
    <scope>NUCLEOTIDE SEQUENCE</scope>
    <source>
        <strain evidence="8">CHK193-4272</strain>
    </source>
</reference>
<sequence>MLLSGCSSNDNNSANTLRIGVALYTQDDTFISSIVQNLEKLAQQNENQNLKINITIMDGKSNQTTQMEQIDQLIRRGCNFLCVNIVDRTAASVLIDKAKEADIPVIFFNRQPVAEDMERWEKAYYVGSKAEEGGKLQGQIVLDAWLNNKNIYDKNNDDTIQYVMLEGEPAHQDTLLRTEYSVKTLTDNDIKVEKLASDSANWSKSQAINKTTEWINQFNNNIEVVFANNDDMALGAIDAFTNAGLDIPLIVGVDAIPSAIDAIKNGTLCGTVKNDAYGMASTMLDLILKLYNDEKIDLNLQDEHYLWLQYEIITIKNA</sequence>
<dbReference type="InterPro" id="IPR028082">
    <property type="entry name" value="Peripla_BP_I"/>
</dbReference>
<comment type="subcellular location">
    <subcellularLocation>
        <location evidence="1">Cell envelope</location>
    </subcellularLocation>
</comment>
<dbReference type="SUPFAM" id="SSF53822">
    <property type="entry name" value="Periplasmic binding protein-like I"/>
    <property type="match status" value="1"/>
</dbReference>
<dbReference type="Gene3D" id="3.40.50.2300">
    <property type="match status" value="2"/>
</dbReference>
<evidence type="ECO:0000256" key="6">
    <source>
        <dbReference type="ARBA" id="ARBA00034344"/>
    </source>
</evidence>
<evidence type="ECO:0000259" key="7">
    <source>
        <dbReference type="Pfam" id="PF13407"/>
    </source>
</evidence>
<dbReference type="AlphaFoldDB" id="A0A9D1PHA3"/>
<evidence type="ECO:0000256" key="1">
    <source>
        <dbReference type="ARBA" id="ARBA00004196"/>
    </source>
</evidence>
<dbReference type="GO" id="GO:0030313">
    <property type="term" value="C:cell envelope"/>
    <property type="evidence" value="ECO:0007669"/>
    <property type="project" value="UniProtKB-SubCell"/>
</dbReference>
<keyword evidence="4" id="KW-0732">Signal</keyword>
<comment type="similarity">
    <text evidence="2">Belongs to the bacterial solute-binding protein 2 family.</text>
</comment>
<evidence type="ECO:0000256" key="5">
    <source>
        <dbReference type="ARBA" id="ARBA00034323"/>
    </source>
</evidence>
<dbReference type="InterPro" id="IPR044085">
    <property type="entry name" value="MglB-like_PBP1"/>
</dbReference>
<dbReference type="Pfam" id="PF13407">
    <property type="entry name" value="Peripla_BP_4"/>
    <property type="match status" value="1"/>
</dbReference>
<feature type="domain" description="Periplasmic binding protein" evidence="7">
    <location>
        <begin position="19"/>
        <end position="292"/>
    </location>
</feature>
<dbReference type="PANTHER" id="PTHR46847:SF1">
    <property type="entry name" value="D-ALLOSE-BINDING PERIPLASMIC PROTEIN-RELATED"/>
    <property type="match status" value="1"/>
</dbReference>
<proteinExistence type="inferred from homology"/>
<dbReference type="GO" id="GO:0030246">
    <property type="term" value="F:carbohydrate binding"/>
    <property type="evidence" value="ECO:0007669"/>
    <property type="project" value="InterPro"/>
</dbReference>
<keyword evidence="3" id="KW-0479">Metal-binding</keyword>
<comment type="caution">
    <text evidence="8">The sequence shown here is derived from an EMBL/GenBank/DDBJ whole genome shotgun (WGS) entry which is preliminary data.</text>
</comment>
<reference evidence="8" key="1">
    <citation type="journal article" date="2021" name="PeerJ">
        <title>Extensive microbial diversity within the chicken gut microbiome revealed by metagenomics and culture.</title>
        <authorList>
            <person name="Gilroy R."/>
            <person name="Ravi A."/>
            <person name="Getino M."/>
            <person name="Pursley I."/>
            <person name="Horton D.L."/>
            <person name="Alikhan N.F."/>
            <person name="Baker D."/>
            <person name="Gharbi K."/>
            <person name="Hall N."/>
            <person name="Watson M."/>
            <person name="Adriaenssens E.M."/>
            <person name="Foster-Nyarko E."/>
            <person name="Jarju S."/>
            <person name="Secka A."/>
            <person name="Antonio M."/>
            <person name="Oren A."/>
            <person name="Chaudhuri R.R."/>
            <person name="La Ragione R."/>
            <person name="Hildebrand F."/>
            <person name="Pallen M.J."/>
        </authorList>
    </citation>
    <scope>NUCLEOTIDE SEQUENCE</scope>
    <source>
        <strain evidence="8">CHK193-4272</strain>
    </source>
</reference>
<dbReference type="PANTHER" id="PTHR46847">
    <property type="entry name" value="D-ALLOSE-BINDING PERIPLASMIC PROTEIN-RELATED"/>
    <property type="match status" value="1"/>
</dbReference>
<protein>
    <recommendedName>
        <fullName evidence="6">D-galactose/methyl-galactoside binding periplasmic protein MglB</fullName>
    </recommendedName>
</protein>